<reference evidence="2 3" key="1">
    <citation type="submission" date="2016-10" db="EMBL/GenBank/DDBJ databases">
        <title>Properties of three new Bordetella phage species from family Siphoviridae.</title>
        <authorList>
            <person name="Knezevic P."/>
            <person name="Petrovic Fabijan A."/>
            <person name="Doffkay Z."/>
            <person name="Rakhely G."/>
        </authorList>
    </citation>
    <scope>NUCLEOTIDE SEQUENCE [LARGE SCALE GENOMIC DNA]</scope>
</reference>
<dbReference type="GeneID" id="54984241"/>
<dbReference type="Proteomes" id="UP000240180">
    <property type="component" value="Segment"/>
</dbReference>
<protein>
    <submittedName>
        <fullName evidence="2">Minor structural protein</fullName>
    </submittedName>
</protein>
<dbReference type="Pfam" id="PF04233">
    <property type="entry name" value="Phage_Mu_F"/>
    <property type="match status" value="1"/>
</dbReference>
<evidence type="ECO:0000313" key="2">
    <source>
        <dbReference type="EMBL" id="APL99276.1"/>
    </source>
</evidence>
<name>A0A2D0W9G0_9CAUD</name>
<evidence type="ECO:0000259" key="1">
    <source>
        <dbReference type="Pfam" id="PF04233"/>
    </source>
</evidence>
<dbReference type="RefSeq" id="YP_009793991.1">
    <property type="nucleotide sequence ID" value="NC_047877.1"/>
</dbReference>
<keyword evidence="3" id="KW-1185">Reference proteome</keyword>
<evidence type="ECO:0000313" key="3">
    <source>
        <dbReference type="Proteomes" id="UP000240180"/>
    </source>
</evidence>
<feature type="domain" description="Phage head morphogenesis" evidence="1">
    <location>
        <begin position="360"/>
        <end position="483"/>
    </location>
</feature>
<accession>A0A2D0W9G0</accession>
<dbReference type="KEGG" id="vg:54984241"/>
<sequence>MYMKRVAGGFEETTATLAEIGVSPEVHDGILARIAKLQKLYDVPDRVFMGVAYTAGLTSDYDSFTKRLTFTTHGLGGTWEAAERALSDRGYSVNVGGRGLSSLIDHEYAHAVDAHIKQSLDDDGFTAWKAAKEDLRKRLGDPSEYSKRNLGEWFAERFALEQGGGTDQRTLLVNGVGRFREDYMGDKGMRERLAAAKPPAVRSPAPVTQTVNEAYRDAVLRHQIGVRRYSAGLARRVARLLEEADRDLTEKLRARLARFEGRDLDFTGERWKALLDDVRGARAVALQQYKDLTREELGRFSVLEGAREQAILQASVPIEINFAAVAADQLRAIVSSRPFQGRLLGQWFQTLEQTDRARLTQALQLGMAQGEPTETIVRRVVGTRANAYADGILAVTRRDAQAIVRTAVNHVSNTARNYVWEANSDVITARIWVSTLDGRTSAVCRARDGHAAPVGDHPLPEGIPALVPAEAKPPAHINCRSVMVGYIDGVGLLGNRPFVVDTRNRRRREIDFRAEAKRTGKSIQDIRREWSDRNVGRVPAATTYQDFLKRQPASFQDDVLGRTKGKLFRDGGLTVDQFVDRAGNELTLDQLAATKPEAFVKAGLDPEAF</sequence>
<organism evidence="2 3">
    <name type="scientific">Bordetella phage CN2</name>
    <dbReference type="NCBI Taxonomy" id="1916124"/>
    <lineage>
        <taxon>Viruses</taxon>
        <taxon>Duplodnaviria</taxon>
        <taxon>Heunggongvirae</taxon>
        <taxon>Uroviricota</taxon>
        <taxon>Caudoviricetes</taxon>
        <taxon>Mesyanzhinovviridae</taxon>
        <taxon>Rabinowitzvirinae</taxon>
        <taxon>Vojvodinavirus</taxon>
        <taxon>Vojvodinavirus CN2</taxon>
        <taxon>Bordetella virus CN2</taxon>
    </lineage>
</organism>
<proteinExistence type="predicted"/>
<dbReference type="InterPro" id="IPR006528">
    <property type="entry name" value="Phage_head_morphogenesis_dom"/>
</dbReference>
<dbReference type="EMBL" id="KY000219">
    <property type="protein sequence ID" value="APL99276.1"/>
    <property type="molecule type" value="Genomic_DNA"/>
</dbReference>